<comment type="caution">
    <text evidence="1">The sequence shown here is derived from an EMBL/GenBank/DDBJ whole genome shotgun (WGS) entry which is preliminary data.</text>
</comment>
<gene>
    <name evidence="1" type="ORF">ADIAG_03086</name>
</gene>
<dbReference type="Proteomes" id="UP000012015">
    <property type="component" value="Unassembled WGS sequence"/>
</dbReference>
<organism evidence="1 2">
    <name type="scientific">Paeniglutamicibacter gangotriensis Lz1y</name>
    <dbReference type="NCBI Taxonomy" id="1276920"/>
    <lineage>
        <taxon>Bacteria</taxon>
        <taxon>Bacillati</taxon>
        <taxon>Actinomycetota</taxon>
        <taxon>Actinomycetes</taxon>
        <taxon>Micrococcales</taxon>
        <taxon>Micrococcaceae</taxon>
        <taxon>Paeniglutamicibacter</taxon>
    </lineage>
</organism>
<dbReference type="AlphaFoldDB" id="M7MRR9"/>
<proteinExistence type="predicted"/>
<evidence type="ECO:0000313" key="1">
    <source>
        <dbReference type="EMBL" id="EMQ97706.1"/>
    </source>
</evidence>
<evidence type="ECO:0000313" key="2">
    <source>
        <dbReference type="Proteomes" id="UP000012015"/>
    </source>
</evidence>
<protein>
    <submittedName>
        <fullName evidence="1">Uncharacterized protein</fullName>
    </submittedName>
</protein>
<name>M7MRR9_9MICC</name>
<reference evidence="1 2" key="1">
    <citation type="journal article" date="2013" name="Genome Announc.">
        <title>Draft Genome Sequence of Arthrobacter gangotriensis Strain Lz1yT, Isolated from a Penguin Rookery Soil Sample Collected in Antarctica, near the Indian Station Dakshin Gangotri.</title>
        <authorList>
            <person name="Shivaji S."/>
            <person name="Ara S."/>
            <person name="Bandi S."/>
            <person name="Singh A."/>
            <person name="Kumar Pinnaka A."/>
        </authorList>
    </citation>
    <scope>NUCLEOTIDE SEQUENCE [LARGE SCALE GENOMIC DNA]</scope>
    <source>
        <strain evidence="1 2">Lz1y</strain>
    </source>
</reference>
<sequence length="32" mass="3474">MRCRGHINVEQIGEGIWVGEDTVSGITGSVSW</sequence>
<accession>M7MRR9</accession>
<dbReference type="EMBL" id="AOCK01000009">
    <property type="protein sequence ID" value="EMQ97706.1"/>
    <property type="molecule type" value="Genomic_DNA"/>
</dbReference>
<keyword evidence="2" id="KW-1185">Reference proteome</keyword>
<dbReference type="STRING" id="1276920.ADIAG_03086"/>